<evidence type="ECO:0000256" key="3">
    <source>
        <dbReference type="SAM" id="MobiDB-lite"/>
    </source>
</evidence>
<dbReference type="PANTHER" id="PTHR34236:SF1">
    <property type="entry name" value="DIMETHYL SULFOXIDE REDUCTASE TRANSCRIPTIONAL ACTIVATOR"/>
    <property type="match status" value="1"/>
</dbReference>
<feature type="domain" description="GAF" evidence="4">
    <location>
        <begin position="40"/>
        <end position="191"/>
    </location>
</feature>
<evidence type="ECO:0000313" key="5">
    <source>
        <dbReference type="EMBL" id="QLG64200.1"/>
    </source>
</evidence>
<dbReference type="InterPro" id="IPR007050">
    <property type="entry name" value="HTH_bacterioopsin"/>
</dbReference>
<dbReference type="SMART" id="SM00065">
    <property type="entry name" value="GAF"/>
    <property type="match status" value="1"/>
</dbReference>
<dbReference type="GeneID" id="56039921"/>
<evidence type="ECO:0000256" key="1">
    <source>
        <dbReference type="ARBA" id="ARBA00023015"/>
    </source>
</evidence>
<dbReference type="SUPFAM" id="SSF88659">
    <property type="entry name" value="Sigma3 and sigma4 domains of RNA polymerase sigma factors"/>
    <property type="match status" value="1"/>
</dbReference>
<feature type="compositionally biased region" description="Polar residues" evidence="3">
    <location>
        <begin position="331"/>
        <end position="342"/>
    </location>
</feature>
<dbReference type="Proteomes" id="UP000509626">
    <property type="component" value="Plasmid unnamed1"/>
</dbReference>
<evidence type="ECO:0000313" key="6">
    <source>
        <dbReference type="Proteomes" id="UP000509626"/>
    </source>
</evidence>
<gene>
    <name evidence="5" type="ORF">HUG12_20640</name>
</gene>
<feature type="region of interest" description="Disordered" evidence="3">
    <location>
        <begin position="331"/>
        <end position="350"/>
    </location>
</feature>
<sequence length="414" mass="45483">MSDRHGPSEPDTGGGDLRSDEPELEAALRGIVTALADQSTREGIERIVCEHLADLEGVEFAWIGAVDVPDDRVRLRAEAGVEAYLDDIEVDLGGELGGGPTGRAVSTGRIQVVDDVRSDREYGPWRERAAEYGFRSSAAVPVEHEGTLFGVLNVHFTRERGFTGRVRDSVTSLAELLGYAIAAVGWKRALLTNEVVEVEFRCRNVFDAYDLPPGDGTVRFERSIPAGGGTYIEYGSATPDMRATLEAVPNRLPRWDRMRVRDGEGDGLAFEAHRSTRPLSSIVAGWGAWLTDFVLEGGEFYLSARIPQGVAVRPIVEAVRERYPGIEFVSQRQVGESPPSTRSAERSAFEGLTQRQRTAIEAAYYAGFFEWPREATGEEVAESLEVSAPTFHQHVRKAERALLEHLLRDAPLSG</sequence>
<dbReference type="OrthoDB" id="312057at2157"/>
<name>A0A7D5QEL5_9EURY</name>
<dbReference type="Pfam" id="PF13185">
    <property type="entry name" value="GAF_2"/>
    <property type="match status" value="1"/>
</dbReference>
<keyword evidence="6" id="KW-1185">Reference proteome</keyword>
<organism evidence="5 6">
    <name type="scientific">Halorarum salinum</name>
    <dbReference type="NCBI Taxonomy" id="2743089"/>
    <lineage>
        <taxon>Archaea</taxon>
        <taxon>Methanobacteriati</taxon>
        <taxon>Methanobacteriota</taxon>
        <taxon>Stenosarchaea group</taxon>
        <taxon>Halobacteria</taxon>
        <taxon>Halobacteriales</taxon>
        <taxon>Haloferacaceae</taxon>
        <taxon>Halorarum</taxon>
    </lineage>
</organism>
<dbReference type="RefSeq" id="WP_179270783.1">
    <property type="nucleotide sequence ID" value="NZ_CP058580.1"/>
</dbReference>
<geneLocation type="plasmid" evidence="5 6">
    <name>unnamed1</name>
</geneLocation>
<dbReference type="InterPro" id="IPR031803">
    <property type="entry name" value="BAT_GAF/HTH-assoc"/>
</dbReference>
<dbReference type="KEGG" id="halu:HUG12_20640"/>
<feature type="region of interest" description="Disordered" evidence="3">
    <location>
        <begin position="1"/>
        <end position="20"/>
    </location>
</feature>
<dbReference type="EMBL" id="CP058580">
    <property type="protein sequence ID" value="QLG64200.1"/>
    <property type="molecule type" value="Genomic_DNA"/>
</dbReference>
<proteinExistence type="predicted"/>
<dbReference type="Pfam" id="PF15915">
    <property type="entry name" value="BAT"/>
    <property type="match status" value="1"/>
</dbReference>
<protein>
    <submittedName>
        <fullName evidence="5">GAF domain-containing protein</fullName>
    </submittedName>
</protein>
<evidence type="ECO:0000259" key="4">
    <source>
        <dbReference type="SMART" id="SM00065"/>
    </source>
</evidence>
<dbReference type="Pfam" id="PF04967">
    <property type="entry name" value="HTH_10"/>
    <property type="match status" value="1"/>
</dbReference>
<dbReference type="InterPro" id="IPR013324">
    <property type="entry name" value="RNA_pol_sigma_r3/r4-like"/>
</dbReference>
<dbReference type="Gene3D" id="3.30.450.40">
    <property type="match status" value="1"/>
</dbReference>
<reference evidence="5 6" key="1">
    <citation type="submission" date="2020-06" db="EMBL/GenBank/DDBJ databases">
        <title>NJ-3-1, isolated from saline soil.</title>
        <authorList>
            <person name="Cui H.L."/>
            <person name="Shi X."/>
        </authorList>
    </citation>
    <scope>NUCLEOTIDE SEQUENCE [LARGE SCALE GENOMIC DNA]</scope>
    <source>
        <strain evidence="5 6">NJ-3-1</strain>
        <plasmid evidence="5 6">unnamed1</plasmid>
    </source>
</reference>
<dbReference type="PANTHER" id="PTHR34236">
    <property type="entry name" value="DIMETHYL SULFOXIDE REDUCTASE TRANSCRIPTIONAL ACTIVATOR"/>
    <property type="match status" value="1"/>
</dbReference>
<accession>A0A7D5QEL5</accession>
<keyword evidence="5" id="KW-0614">Plasmid</keyword>
<evidence type="ECO:0000256" key="2">
    <source>
        <dbReference type="ARBA" id="ARBA00023163"/>
    </source>
</evidence>
<dbReference type="AlphaFoldDB" id="A0A7D5QEL5"/>
<dbReference type="InterPro" id="IPR036388">
    <property type="entry name" value="WH-like_DNA-bd_sf"/>
</dbReference>
<keyword evidence="2" id="KW-0804">Transcription</keyword>
<dbReference type="Gene3D" id="1.10.10.10">
    <property type="entry name" value="Winged helix-like DNA-binding domain superfamily/Winged helix DNA-binding domain"/>
    <property type="match status" value="1"/>
</dbReference>
<dbReference type="InterPro" id="IPR003018">
    <property type="entry name" value="GAF"/>
</dbReference>
<dbReference type="SUPFAM" id="SSF55781">
    <property type="entry name" value="GAF domain-like"/>
    <property type="match status" value="1"/>
</dbReference>
<keyword evidence="1" id="KW-0805">Transcription regulation</keyword>
<dbReference type="InterPro" id="IPR029016">
    <property type="entry name" value="GAF-like_dom_sf"/>
</dbReference>